<dbReference type="Proteomes" id="UP000282125">
    <property type="component" value="Unassembled WGS sequence"/>
</dbReference>
<keyword evidence="3 4" id="KW-0443">Lipid metabolism</keyword>
<dbReference type="AlphaFoldDB" id="A0A3P3DWW0"/>
<evidence type="ECO:0000313" key="7">
    <source>
        <dbReference type="EMBL" id="RRH78474.1"/>
    </source>
</evidence>
<evidence type="ECO:0000256" key="4">
    <source>
        <dbReference type="PROSITE-ProRule" id="PRU01161"/>
    </source>
</evidence>
<dbReference type="GO" id="GO:0016042">
    <property type="term" value="P:lipid catabolic process"/>
    <property type="evidence" value="ECO:0007669"/>
    <property type="project" value="UniProtKB-UniRule"/>
</dbReference>
<keyword evidence="8" id="KW-1185">Reference proteome</keyword>
<comment type="caution">
    <text evidence="4">Lacks conserved residue(s) required for the propagation of feature annotation.</text>
</comment>
<proteinExistence type="predicted"/>
<sequence>MTAQPSGRTALVLGSGGARGWCHIGVLRGIEALGLRPDMLVGCSMGALVGAAWAAGQLDALEDFARGLTRSRVLRMLDLRPGSGGLIGGGGITHLLLGELGLSGSFADLPLPFTAVAADLDLGQEIWLQRGDLAPAIRASAAMPGILAPQWLEGRWLIDGAVVNPVPVSVARAMGAASVVAVNPTTRVLRPASHPLPPEGDTAAPAPSRFARLIPLWSEKAPAAVPPAPGYLTLVAQALDIMSERIRRSRLAGDPPDLLIGARLQDLSALDFHRAGEAIDEGHRIAELHRDVLREWLRPSASTAGKTPPPPEPPSAEP</sequence>
<feature type="active site" description="Nucleophile" evidence="4">
    <location>
        <position position="44"/>
    </location>
</feature>
<organism evidence="7 8">
    <name type="scientific">Falsigemmobacter faecalis</name>
    <dbReference type="NCBI Taxonomy" id="2488730"/>
    <lineage>
        <taxon>Bacteria</taxon>
        <taxon>Pseudomonadati</taxon>
        <taxon>Pseudomonadota</taxon>
        <taxon>Alphaproteobacteria</taxon>
        <taxon>Rhodobacterales</taxon>
        <taxon>Paracoccaceae</taxon>
        <taxon>Falsigemmobacter</taxon>
    </lineage>
</organism>
<feature type="domain" description="PNPLA" evidence="6">
    <location>
        <begin position="11"/>
        <end position="172"/>
    </location>
</feature>
<dbReference type="OrthoDB" id="5290098at2"/>
<feature type="short sequence motif" description="GXSXG" evidence="4">
    <location>
        <begin position="42"/>
        <end position="46"/>
    </location>
</feature>
<dbReference type="Gene3D" id="3.40.1090.10">
    <property type="entry name" value="Cytosolic phospholipase A2 catalytic domain"/>
    <property type="match status" value="2"/>
</dbReference>
<keyword evidence="1 4" id="KW-0378">Hydrolase</keyword>
<evidence type="ECO:0000259" key="6">
    <source>
        <dbReference type="PROSITE" id="PS51635"/>
    </source>
</evidence>
<dbReference type="InterPro" id="IPR002641">
    <property type="entry name" value="PNPLA_dom"/>
</dbReference>
<dbReference type="PANTHER" id="PTHR14226">
    <property type="entry name" value="NEUROPATHY TARGET ESTERASE/SWISS CHEESE D.MELANOGASTER"/>
    <property type="match status" value="1"/>
</dbReference>
<dbReference type="GO" id="GO:0016787">
    <property type="term" value="F:hydrolase activity"/>
    <property type="evidence" value="ECO:0007669"/>
    <property type="project" value="UniProtKB-UniRule"/>
</dbReference>
<protein>
    <submittedName>
        <fullName evidence="7">Patatin</fullName>
    </submittedName>
</protein>
<name>A0A3P3DWW0_9RHOB</name>
<feature type="active site" description="Proton acceptor" evidence="4">
    <location>
        <position position="159"/>
    </location>
</feature>
<feature type="compositionally biased region" description="Pro residues" evidence="5">
    <location>
        <begin position="307"/>
        <end position="318"/>
    </location>
</feature>
<dbReference type="InterPro" id="IPR050301">
    <property type="entry name" value="NTE"/>
</dbReference>
<reference evidence="7 8" key="1">
    <citation type="submission" date="2018-11" db="EMBL/GenBank/DDBJ databases">
        <title>Gemmobacter sp. nov., YIM 102744-1 draft genome.</title>
        <authorList>
            <person name="Li G."/>
            <person name="Jiang Y."/>
        </authorList>
    </citation>
    <scope>NUCLEOTIDE SEQUENCE [LARGE SCALE GENOMIC DNA]</scope>
    <source>
        <strain evidence="7 8">YIM 102744-1</strain>
    </source>
</reference>
<dbReference type="RefSeq" id="WP_124963050.1">
    <property type="nucleotide sequence ID" value="NZ_RRAZ01000001.1"/>
</dbReference>
<dbReference type="SUPFAM" id="SSF52151">
    <property type="entry name" value="FabD/lysophospholipase-like"/>
    <property type="match status" value="1"/>
</dbReference>
<comment type="caution">
    <text evidence="7">The sequence shown here is derived from an EMBL/GenBank/DDBJ whole genome shotgun (WGS) entry which is preliminary data.</text>
</comment>
<dbReference type="PANTHER" id="PTHR14226:SF76">
    <property type="entry name" value="NTE FAMILY PROTEIN RSSA"/>
    <property type="match status" value="1"/>
</dbReference>
<evidence type="ECO:0000313" key="8">
    <source>
        <dbReference type="Proteomes" id="UP000282125"/>
    </source>
</evidence>
<feature type="short sequence motif" description="DGA/G" evidence="4">
    <location>
        <begin position="159"/>
        <end position="161"/>
    </location>
</feature>
<dbReference type="PROSITE" id="PS51635">
    <property type="entry name" value="PNPLA"/>
    <property type="match status" value="1"/>
</dbReference>
<evidence type="ECO:0000256" key="5">
    <source>
        <dbReference type="SAM" id="MobiDB-lite"/>
    </source>
</evidence>
<evidence type="ECO:0000256" key="3">
    <source>
        <dbReference type="ARBA" id="ARBA00023098"/>
    </source>
</evidence>
<evidence type="ECO:0000256" key="2">
    <source>
        <dbReference type="ARBA" id="ARBA00022963"/>
    </source>
</evidence>
<dbReference type="EMBL" id="RRAZ01000001">
    <property type="protein sequence ID" value="RRH78474.1"/>
    <property type="molecule type" value="Genomic_DNA"/>
</dbReference>
<gene>
    <name evidence="7" type="ORF">EG244_00525</name>
</gene>
<keyword evidence="2 4" id="KW-0442">Lipid degradation</keyword>
<dbReference type="InterPro" id="IPR016035">
    <property type="entry name" value="Acyl_Trfase/lysoPLipase"/>
</dbReference>
<evidence type="ECO:0000256" key="1">
    <source>
        <dbReference type="ARBA" id="ARBA00022801"/>
    </source>
</evidence>
<feature type="region of interest" description="Disordered" evidence="5">
    <location>
        <begin position="297"/>
        <end position="318"/>
    </location>
</feature>
<dbReference type="Pfam" id="PF01734">
    <property type="entry name" value="Patatin"/>
    <property type="match status" value="1"/>
</dbReference>
<accession>A0A3P3DWW0</accession>